<evidence type="ECO:0000313" key="4">
    <source>
        <dbReference type="Proteomes" id="UP000799429"/>
    </source>
</evidence>
<dbReference type="OrthoDB" id="343582at2759"/>
<dbReference type="CDD" id="cd16982">
    <property type="entry name" value="CID_Pcf11"/>
    <property type="match status" value="1"/>
</dbReference>
<feature type="region of interest" description="Disordered" evidence="1">
    <location>
        <begin position="637"/>
        <end position="662"/>
    </location>
</feature>
<dbReference type="GO" id="GO:0005737">
    <property type="term" value="C:cytoplasm"/>
    <property type="evidence" value="ECO:0007669"/>
    <property type="project" value="TreeGrafter"/>
</dbReference>
<sequence>MSSALPSAEVAADFKDALGDLRMNSRPEISTLTIIAKENTEHAQAISRELENHIRTTRPDFKLPALYVLDSIVKNVGSPYTVYLGRNLFKTFMDAYSLMDSQNRKAMEGLLKTWKQPVPESLDTRPVFPADVTKEIETALIRFRTAVFQNQQQQARTQRQLVNPTLPRPPAAQWRDTPTPPNSNVVRYAPPATPPVVNPQFGAYNASSDPRLRHQPTPQQVVTQYPSNGTPVQTQNQHIHGYPSNSGSLSELDKLNDDIEKLIAAAKAEWVTRLHDQDVQKRLKALLDLQTILKTQQLPPEQLKLVQLQVAQLRPPANPTPLASSTPVQNNVFGLPPKPPTPQTFQPAPVPVPTPPVQRYQSPQPPVTTPQLPFPFLSTPHPPPAPGPPPLLNLAQILSLAHANQQATPVPIPSLPVWPPLVTNTQVTPIPPPSVTPIVGENPLLAQLRAAGLLPATPTPPPTNNWSKVENDVEMTTASITKTNRPHLINLLYGARPNQCSTCGRRFPNTPEGREMKTRHMDWHFNVNNAKAENRAVHRSWYIGEREWIRYREEDEAAPPESKSTSLALSGQSNGSAPKIEPKDRYVRIPTDVGSATCPICQEKFISSFHNDDWVWMDAVDVGGRIYHATCYHEVTKDGGGASTTAPGRGTPDSALGKRKAGEHDLNGERAKFHIDSGTYSSFIISRLHVTQ</sequence>
<dbReference type="GO" id="GO:0003729">
    <property type="term" value="F:mRNA binding"/>
    <property type="evidence" value="ECO:0007669"/>
    <property type="project" value="InterPro"/>
</dbReference>
<dbReference type="EMBL" id="MU006101">
    <property type="protein sequence ID" value="KAF2836922.1"/>
    <property type="molecule type" value="Genomic_DNA"/>
</dbReference>
<dbReference type="PANTHER" id="PTHR15921">
    <property type="entry name" value="PRE-MRNA CLEAVAGE COMPLEX II"/>
    <property type="match status" value="1"/>
</dbReference>
<feature type="compositionally biased region" description="Polar residues" evidence="1">
    <location>
        <begin position="562"/>
        <end position="576"/>
    </location>
</feature>
<feature type="region of interest" description="Disordered" evidence="1">
    <location>
        <begin position="164"/>
        <end position="183"/>
    </location>
</feature>
<dbReference type="InterPro" id="IPR045154">
    <property type="entry name" value="PCF11-like"/>
</dbReference>
<dbReference type="GO" id="GO:0031124">
    <property type="term" value="P:mRNA 3'-end processing"/>
    <property type="evidence" value="ECO:0007669"/>
    <property type="project" value="InterPro"/>
</dbReference>
<dbReference type="GO" id="GO:0005849">
    <property type="term" value="C:mRNA cleavage factor complex"/>
    <property type="evidence" value="ECO:0007669"/>
    <property type="project" value="TreeGrafter"/>
</dbReference>
<feature type="domain" description="CID" evidence="2">
    <location>
        <begin position="6"/>
        <end position="144"/>
    </location>
</feature>
<dbReference type="Pfam" id="PF04818">
    <property type="entry name" value="CID"/>
    <property type="match status" value="1"/>
</dbReference>
<dbReference type="Gene3D" id="1.25.40.90">
    <property type="match status" value="1"/>
</dbReference>
<protein>
    <recommendedName>
        <fullName evidence="2">CID domain-containing protein</fullName>
    </recommendedName>
</protein>
<dbReference type="PRINTS" id="PR01217">
    <property type="entry name" value="PRICHEXTENSN"/>
</dbReference>
<dbReference type="PROSITE" id="PS51391">
    <property type="entry name" value="CID"/>
    <property type="match status" value="1"/>
</dbReference>
<evidence type="ECO:0000259" key="2">
    <source>
        <dbReference type="PROSITE" id="PS51391"/>
    </source>
</evidence>
<reference evidence="3" key="1">
    <citation type="journal article" date="2020" name="Stud. Mycol.">
        <title>101 Dothideomycetes genomes: a test case for predicting lifestyles and emergence of pathogens.</title>
        <authorList>
            <person name="Haridas S."/>
            <person name="Albert R."/>
            <person name="Binder M."/>
            <person name="Bloem J."/>
            <person name="Labutti K."/>
            <person name="Salamov A."/>
            <person name="Andreopoulos B."/>
            <person name="Baker S."/>
            <person name="Barry K."/>
            <person name="Bills G."/>
            <person name="Bluhm B."/>
            <person name="Cannon C."/>
            <person name="Castanera R."/>
            <person name="Culley D."/>
            <person name="Daum C."/>
            <person name="Ezra D."/>
            <person name="Gonzalez J."/>
            <person name="Henrissat B."/>
            <person name="Kuo A."/>
            <person name="Liang C."/>
            <person name="Lipzen A."/>
            <person name="Lutzoni F."/>
            <person name="Magnuson J."/>
            <person name="Mondo S."/>
            <person name="Nolan M."/>
            <person name="Ohm R."/>
            <person name="Pangilinan J."/>
            <person name="Park H.-J."/>
            <person name="Ramirez L."/>
            <person name="Alfaro M."/>
            <person name="Sun H."/>
            <person name="Tritt A."/>
            <person name="Yoshinaga Y."/>
            <person name="Zwiers L.-H."/>
            <person name="Turgeon B."/>
            <person name="Goodwin S."/>
            <person name="Spatafora J."/>
            <person name="Crous P."/>
            <person name="Grigoriev I."/>
        </authorList>
    </citation>
    <scope>NUCLEOTIDE SEQUENCE</scope>
    <source>
        <strain evidence="3">CBS 101060</strain>
    </source>
</reference>
<evidence type="ECO:0000256" key="1">
    <source>
        <dbReference type="SAM" id="MobiDB-lite"/>
    </source>
</evidence>
<proteinExistence type="predicted"/>
<dbReference type="InterPro" id="IPR054127">
    <property type="entry name" value="Pcf11_C"/>
</dbReference>
<gene>
    <name evidence="3" type="ORF">M501DRAFT_208487</name>
</gene>
<keyword evidence="4" id="KW-1185">Reference proteome</keyword>
<dbReference type="Pfam" id="PF21936">
    <property type="entry name" value="Pcf11_C"/>
    <property type="match status" value="1"/>
</dbReference>
<dbReference type="FunFam" id="1.25.40.90:FF:000016">
    <property type="entry name" value="mRNA cleavage factor complex component Pcf11"/>
    <property type="match status" value="1"/>
</dbReference>
<dbReference type="SMART" id="SM00582">
    <property type="entry name" value="RPR"/>
    <property type="match status" value="1"/>
</dbReference>
<feature type="region of interest" description="Disordered" evidence="1">
    <location>
        <begin position="557"/>
        <end position="581"/>
    </location>
</feature>
<dbReference type="InterPro" id="IPR008942">
    <property type="entry name" value="ENTH_VHS"/>
</dbReference>
<dbReference type="PANTHER" id="PTHR15921:SF3">
    <property type="entry name" value="PRE-MRNA CLEAVAGE COMPLEX 2 PROTEIN PCF11"/>
    <property type="match status" value="1"/>
</dbReference>
<dbReference type="InterPro" id="IPR047415">
    <property type="entry name" value="Pcf11_CID"/>
</dbReference>
<organism evidence="3 4">
    <name type="scientific">Patellaria atrata CBS 101060</name>
    <dbReference type="NCBI Taxonomy" id="1346257"/>
    <lineage>
        <taxon>Eukaryota</taxon>
        <taxon>Fungi</taxon>
        <taxon>Dikarya</taxon>
        <taxon>Ascomycota</taxon>
        <taxon>Pezizomycotina</taxon>
        <taxon>Dothideomycetes</taxon>
        <taxon>Dothideomycetes incertae sedis</taxon>
        <taxon>Patellariales</taxon>
        <taxon>Patellariaceae</taxon>
        <taxon>Patellaria</taxon>
    </lineage>
</organism>
<dbReference type="GO" id="GO:0000993">
    <property type="term" value="F:RNA polymerase II complex binding"/>
    <property type="evidence" value="ECO:0007669"/>
    <property type="project" value="InterPro"/>
</dbReference>
<accession>A0A9P4VPN6</accession>
<name>A0A9P4VPN6_9PEZI</name>
<dbReference type="SUPFAM" id="SSF48464">
    <property type="entry name" value="ENTH/VHS domain"/>
    <property type="match status" value="1"/>
</dbReference>
<dbReference type="AlphaFoldDB" id="A0A9P4VPN6"/>
<comment type="caution">
    <text evidence="3">The sequence shown here is derived from an EMBL/GenBank/DDBJ whole genome shotgun (WGS) entry which is preliminary data.</text>
</comment>
<dbReference type="GO" id="GO:0006369">
    <property type="term" value="P:termination of RNA polymerase II transcription"/>
    <property type="evidence" value="ECO:0007669"/>
    <property type="project" value="InterPro"/>
</dbReference>
<dbReference type="Proteomes" id="UP000799429">
    <property type="component" value="Unassembled WGS sequence"/>
</dbReference>
<dbReference type="InterPro" id="IPR006569">
    <property type="entry name" value="CID_dom"/>
</dbReference>
<evidence type="ECO:0000313" key="3">
    <source>
        <dbReference type="EMBL" id="KAF2836922.1"/>
    </source>
</evidence>